<dbReference type="Proteomes" id="UP001055811">
    <property type="component" value="Linkage Group LG07"/>
</dbReference>
<evidence type="ECO:0000313" key="1">
    <source>
        <dbReference type="EMBL" id="KAI3710360.1"/>
    </source>
</evidence>
<reference evidence="1 2" key="2">
    <citation type="journal article" date="2022" name="Mol. Ecol. Resour.">
        <title>The genomes of chicory, endive, great burdock and yacon provide insights into Asteraceae paleo-polyploidization history and plant inulin production.</title>
        <authorList>
            <person name="Fan W."/>
            <person name="Wang S."/>
            <person name="Wang H."/>
            <person name="Wang A."/>
            <person name="Jiang F."/>
            <person name="Liu H."/>
            <person name="Zhao H."/>
            <person name="Xu D."/>
            <person name="Zhang Y."/>
        </authorList>
    </citation>
    <scope>NUCLEOTIDE SEQUENCE [LARGE SCALE GENOMIC DNA]</scope>
    <source>
        <strain evidence="2">cv. Punajuju</strain>
        <tissue evidence="1">Leaves</tissue>
    </source>
</reference>
<proteinExistence type="predicted"/>
<comment type="caution">
    <text evidence="1">The sequence shown here is derived from an EMBL/GenBank/DDBJ whole genome shotgun (WGS) entry which is preliminary data.</text>
</comment>
<gene>
    <name evidence="1" type="ORF">L2E82_40138</name>
</gene>
<dbReference type="EMBL" id="CM042015">
    <property type="protein sequence ID" value="KAI3710360.1"/>
    <property type="molecule type" value="Genomic_DNA"/>
</dbReference>
<organism evidence="1 2">
    <name type="scientific">Cichorium intybus</name>
    <name type="common">Chicory</name>
    <dbReference type="NCBI Taxonomy" id="13427"/>
    <lineage>
        <taxon>Eukaryota</taxon>
        <taxon>Viridiplantae</taxon>
        <taxon>Streptophyta</taxon>
        <taxon>Embryophyta</taxon>
        <taxon>Tracheophyta</taxon>
        <taxon>Spermatophyta</taxon>
        <taxon>Magnoliopsida</taxon>
        <taxon>eudicotyledons</taxon>
        <taxon>Gunneridae</taxon>
        <taxon>Pentapetalae</taxon>
        <taxon>asterids</taxon>
        <taxon>campanulids</taxon>
        <taxon>Asterales</taxon>
        <taxon>Asteraceae</taxon>
        <taxon>Cichorioideae</taxon>
        <taxon>Cichorieae</taxon>
        <taxon>Cichoriinae</taxon>
        <taxon>Cichorium</taxon>
    </lineage>
</organism>
<name>A0ACB9AK85_CICIN</name>
<evidence type="ECO:0000313" key="2">
    <source>
        <dbReference type="Proteomes" id="UP001055811"/>
    </source>
</evidence>
<keyword evidence="2" id="KW-1185">Reference proteome</keyword>
<sequence length="99" mass="11191">MGFSKGQNLSLIQDLISEFQHLAMKPPFCRNQTDNNGDGTLSFSEFSELINAFGQQEKRNFLIAEGGVVVQGEDHNFKVNCNPPSFTILEQRKVEMFSF</sequence>
<protein>
    <submittedName>
        <fullName evidence="1">Uncharacterized protein</fullName>
    </submittedName>
</protein>
<accession>A0ACB9AK85</accession>
<reference evidence="2" key="1">
    <citation type="journal article" date="2022" name="Mol. Ecol. Resour.">
        <title>The genomes of chicory, endive, great burdock and yacon provide insights into Asteraceae palaeo-polyploidization history and plant inulin production.</title>
        <authorList>
            <person name="Fan W."/>
            <person name="Wang S."/>
            <person name="Wang H."/>
            <person name="Wang A."/>
            <person name="Jiang F."/>
            <person name="Liu H."/>
            <person name="Zhao H."/>
            <person name="Xu D."/>
            <person name="Zhang Y."/>
        </authorList>
    </citation>
    <scope>NUCLEOTIDE SEQUENCE [LARGE SCALE GENOMIC DNA]</scope>
    <source>
        <strain evidence="2">cv. Punajuju</strain>
    </source>
</reference>